<sequence>MPYYSELGIYTPSSSYTSPLIKGPYSNHSSIIASNILPLPKQIHRSNFRGFKPHLTTISEANATAPLRRISSPKVIYHSSPKVRVQRPIKINTADIDVSVNKYNNYVERGSAEKRSPTSRSEPPPVQPEKEAKPNTNIRRDRATIRLQTIHKDALEKEIGTIKSWRDKFKPEELVTEARVKRKSPGEKLKEKFLIKSKSKEKIPHTETPKLTRRPSVKKSASFKDICNVITSDRAIEDLNPGQPIDIRRRQSRQVSHEDIIKEIERTSSNLSQEEVELLDALIKAENEAGLYETPPIIDDKPKTRKKKVTRKKTVEGLIKKTDKSDLPSAETDGAVKKSVSEGNVLDGASSKLRKDSSLQNMVKDISQVEIEMIPVKQKPIITGSVGDIDENAKSKLKLVVEDYQVHESPTPPKKEKKFRFNVTVEEFPVKKKIHFPKQKLSDQDYGVMHLPQAKPLVLNNLMKKNISKHTGTVTEEPKIFKRKEPPVEEAKMKKKLLKSLSEIQVRNKNDNSLQKSGSNDSMCSNFTVLVNKSKSDEGFTAGDSRTSSGKLKIISIEKNLTDENNAAASLIKTTRKDLKENTFLSKGDLGQKKPQPLWAQRNKAAKTINITSSVEEKLKKSPENNLEEKVIAPETQSPFSDKLPEALDENKITLELKKSEPLLAPENKKEENVHGSSKEDVVEVDLSKIASTEVETKEIQSPTTKTTCVEDTVTETLALNVEKQAAAVEKKDDEIKEIQSPVSDKTTDGVLDENKQNKFLSKVDPQKKKPLWAQRNEAAKLLNKSKSLEDKVKETPILDVNKQAAAVEKKDDEIKEIQSPVSDKTTDGVLDENKQNKFPSKVDPQQKKPLWAQRNEAAKMLNKSKSLEDKVKETPILDVNKQAAAVEKKDDEIKEIQSP</sequence>
<dbReference type="OrthoDB" id="10047816at2759"/>
<feature type="region of interest" description="Disordered" evidence="1">
    <location>
        <begin position="725"/>
        <end position="772"/>
    </location>
</feature>
<feature type="region of interest" description="Disordered" evidence="1">
    <location>
        <begin position="318"/>
        <end position="338"/>
    </location>
</feature>
<proteinExistence type="predicted"/>
<keyword evidence="3" id="KW-1185">Reference proteome</keyword>
<feature type="compositionally biased region" description="Basic and acidic residues" evidence="1">
    <location>
        <begin position="808"/>
        <end position="817"/>
    </location>
</feature>
<dbReference type="AlphaFoldDB" id="A0A834I750"/>
<feature type="compositionally biased region" description="Basic and acidic residues" evidence="1">
    <location>
        <begin position="198"/>
        <end position="210"/>
    </location>
</feature>
<feature type="region of interest" description="Disordered" evidence="1">
    <location>
        <begin position="807"/>
        <end position="852"/>
    </location>
</feature>
<evidence type="ECO:0000256" key="1">
    <source>
        <dbReference type="SAM" id="MobiDB-lite"/>
    </source>
</evidence>
<dbReference type="Proteomes" id="UP000625711">
    <property type="component" value="Unassembled WGS sequence"/>
</dbReference>
<feature type="region of interest" description="Disordered" evidence="1">
    <location>
        <begin position="198"/>
        <end position="218"/>
    </location>
</feature>
<reference evidence="2" key="1">
    <citation type="submission" date="2020-08" db="EMBL/GenBank/DDBJ databases">
        <title>Genome sequencing and assembly of the red palm weevil Rhynchophorus ferrugineus.</title>
        <authorList>
            <person name="Dias G.B."/>
            <person name="Bergman C.M."/>
            <person name="Manee M."/>
        </authorList>
    </citation>
    <scope>NUCLEOTIDE SEQUENCE</scope>
    <source>
        <strain evidence="2">AA-2017</strain>
        <tissue evidence="2">Whole larva</tissue>
    </source>
</reference>
<evidence type="ECO:0000313" key="2">
    <source>
        <dbReference type="EMBL" id="KAF7274219.1"/>
    </source>
</evidence>
<name>A0A834I750_RHYFE</name>
<feature type="region of interest" description="Disordered" evidence="1">
    <location>
        <begin position="878"/>
        <end position="900"/>
    </location>
</feature>
<accession>A0A834I750</accession>
<feature type="compositionally biased region" description="Basic and acidic residues" evidence="1">
    <location>
        <begin position="729"/>
        <end position="738"/>
    </location>
</feature>
<protein>
    <submittedName>
        <fullName evidence="2">Uncharacterized protein</fullName>
    </submittedName>
</protein>
<organism evidence="2 3">
    <name type="scientific">Rhynchophorus ferrugineus</name>
    <name type="common">Red palm weevil</name>
    <name type="synonym">Curculio ferrugineus</name>
    <dbReference type="NCBI Taxonomy" id="354439"/>
    <lineage>
        <taxon>Eukaryota</taxon>
        <taxon>Metazoa</taxon>
        <taxon>Ecdysozoa</taxon>
        <taxon>Arthropoda</taxon>
        <taxon>Hexapoda</taxon>
        <taxon>Insecta</taxon>
        <taxon>Pterygota</taxon>
        <taxon>Neoptera</taxon>
        <taxon>Endopterygota</taxon>
        <taxon>Coleoptera</taxon>
        <taxon>Polyphaga</taxon>
        <taxon>Cucujiformia</taxon>
        <taxon>Curculionidae</taxon>
        <taxon>Dryophthorinae</taxon>
        <taxon>Rhynchophorus</taxon>
    </lineage>
</organism>
<feature type="compositionally biased region" description="Basic and acidic residues" evidence="1">
    <location>
        <begin position="887"/>
        <end position="900"/>
    </location>
</feature>
<feature type="non-terminal residue" evidence="2">
    <location>
        <position position="900"/>
    </location>
</feature>
<dbReference type="EMBL" id="JAACXV010013010">
    <property type="protein sequence ID" value="KAF7274219.1"/>
    <property type="molecule type" value="Genomic_DNA"/>
</dbReference>
<comment type="caution">
    <text evidence="2">The sequence shown here is derived from an EMBL/GenBank/DDBJ whole genome shotgun (WGS) entry which is preliminary data.</text>
</comment>
<evidence type="ECO:0000313" key="3">
    <source>
        <dbReference type="Proteomes" id="UP000625711"/>
    </source>
</evidence>
<gene>
    <name evidence="2" type="ORF">GWI33_013112</name>
</gene>
<feature type="region of interest" description="Disordered" evidence="1">
    <location>
        <begin position="108"/>
        <end position="140"/>
    </location>
</feature>
<feature type="compositionally biased region" description="Basic and acidic residues" evidence="1">
    <location>
        <begin position="128"/>
        <end position="140"/>
    </location>
</feature>